<dbReference type="EMBL" id="CM042025">
    <property type="protein sequence ID" value="KAI3808577.1"/>
    <property type="molecule type" value="Genomic_DNA"/>
</dbReference>
<evidence type="ECO:0000313" key="1">
    <source>
        <dbReference type="EMBL" id="KAI3808577.1"/>
    </source>
</evidence>
<comment type="caution">
    <text evidence="1">The sequence shown here is derived from an EMBL/GenBank/DDBJ whole genome shotgun (WGS) entry which is preliminary data.</text>
</comment>
<evidence type="ECO:0000313" key="2">
    <source>
        <dbReference type="Proteomes" id="UP001056120"/>
    </source>
</evidence>
<sequence>MLITEGRLLASNKRSQDDFHRHNDQSDEKTKLVTAYRPTTPGKSPGAGHSFTDRRVDDQSKTLVNFSRIDPSSTERGHSPGAVGATNRLNSVDSALRRFGMFDREIDIGLPDEGGRLELMMNVADEWELLLSFLAILWMRCVQGLMDVAHP</sequence>
<protein>
    <submittedName>
        <fullName evidence="1">Uncharacterized protein</fullName>
    </submittedName>
</protein>
<reference evidence="1 2" key="2">
    <citation type="journal article" date="2022" name="Mol. Ecol. Resour.">
        <title>The genomes of chicory, endive, great burdock and yacon provide insights into Asteraceae paleo-polyploidization history and plant inulin production.</title>
        <authorList>
            <person name="Fan W."/>
            <person name="Wang S."/>
            <person name="Wang H."/>
            <person name="Wang A."/>
            <person name="Jiang F."/>
            <person name="Liu H."/>
            <person name="Zhao H."/>
            <person name="Xu D."/>
            <person name="Zhang Y."/>
        </authorList>
    </citation>
    <scope>NUCLEOTIDE SEQUENCE [LARGE SCALE GENOMIC DNA]</scope>
    <source>
        <strain evidence="2">cv. Yunnan</strain>
        <tissue evidence="1">Leaves</tissue>
    </source>
</reference>
<proteinExistence type="predicted"/>
<accession>A0ACB9IL92</accession>
<dbReference type="Proteomes" id="UP001056120">
    <property type="component" value="Linkage Group LG08"/>
</dbReference>
<organism evidence="1 2">
    <name type="scientific">Smallanthus sonchifolius</name>
    <dbReference type="NCBI Taxonomy" id="185202"/>
    <lineage>
        <taxon>Eukaryota</taxon>
        <taxon>Viridiplantae</taxon>
        <taxon>Streptophyta</taxon>
        <taxon>Embryophyta</taxon>
        <taxon>Tracheophyta</taxon>
        <taxon>Spermatophyta</taxon>
        <taxon>Magnoliopsida</taxon>
        <taxon>eudicotyledons</taxon>
        <taxon>Gunneridae</taxon>
        <taxon>Pentapetalae</taxon>
        <taxon>asterids</taxon>
        <taxon>campanulids</taxon>
        <taxon>Asterales</taxon>
        <taxon>Asteraceae</taxon>
        <taxon>Asteroideae</taxon>
        <taxon>Heliantheae alliance</taxon>
        <taxon>Millerieae</taxon>
        <taxon>Smallanthus</taxon>
    </lineage>
</organism>
<reference evidence="2" key="1">
    <citation type="journal article" date="2022" name="Mol. Ecol. Resour.">
        <title>The genomes of chicory, endive, great burdock and yacon provide insights into Asteraceae palaeo-polyploidization history and plant inulin production.</title>
        <authorList>
            <person name="Fan W."/>
            <person name="Wang S."/>
            <person name="Wang H."/>
            <person name="Wang A."/>
            <person name="Jiang F."/>
            <person name="Liu H."/>
            <person name="Zhao H."/>
            <person name="Xu D."/>
            <person name="Zhang Y."/>
        </authorList>
    </citation>
    <scope>NUCLEOTIDE SEQUENCE [LARGE SCALE GENOMIC DNA]</scope>
    <source>
        <strain evidence="2">cv. Yunnan</strain>
    </source>
</reference>
<gene>
    <name evidence="1" type="ORF">L1987_24531</name>
</gene>
<keyword evidence="2" id="KW-1185">Reference proteome</keyword>
<name>A0ACB9IL92_9ASTR</name>